<organism evidence="1 2">
    <name type="scientific">Ktedonobacter racemifer DSM 44963</name>
    <dbReference type="NCBI Taxonomy" id="485913"/>
    <lineage>
        <taxon>Bacteria</taxon>
        <taxon>Bacillati</taxon>
        <taxon>Chloroflexota</taxon>
        <taxon>Ktedonobacteria</taxon>
        <taxon>Ktedonobacterales</taxon>
        <taxon>Ktedonobacteraceae</taxon>
        <taxon>Ktedonobacter</taxon>
    </lineage>
</organism>
<dbReference type="InParanoid" id="D6TPS9"/>
<dbReference type="Proteomes" id="UP000004508">
    <property type="component" value="Unassembled WGS sequence"/>
</dbReference>
<evidence type="ECO:0000313" key="1">
    <source>
        <dbReference type="EMBL" id="EFH87514.1"/>
    </source>
</evidence>
<gene>
    <name evidence="1" type="ORF">Krac_8848</name>
</gene>
<dbReference type="InterPro" id="IPR036689">
    <property type="entry name" value="ESAT-6-like_sf"/>
</dbReference>
<comment type="caution">
    <text evidence="1">The sequence shown here is derived from an EMBL/GenBank/DDBJ whole genome shotgun (WGS) entry which is preliminary data.</text>
</comment>
<dbReference type="Gene3D" id="1.10.287.1060">
    <property type="entry name" value="ESAT-6-like"/>
    <property type="match status" value="1"/>
</dbReference>
<sequence>MAGTLNLDLESLSALISNLSNIQANLTHALKDFQVANNLVNNSFNGNQVANFQESLNNWTTNVANITEQMGRYNGALQNMLDDSSNHVSRLNGMH</sequence>
<accession>D6TPS9</accession>
<protein>
    <submittedName>
        <fullName evidence="1">Uncharacterized protein</fullName>
    </submittedName>
</protein>
<keyword evidence="2" id="KW-1185">Reference proteome</keyword>
<dbReference type="SUPFAM" id="SSF140453">
    <property type="entry name" value="EsxAB dimer-like"/>
    <property type="match status" value="1"/>
</dbReference>
<proteinExistence type="predicted"/>
<dbReference type="EMBL" id="ADVG01000002">
    <property type="protein sequence ID" value="EFH87514.1"/>
    <property type="molecule type" value="Genomic_DNA"/>
</dbReference>
<dbReference type="RefSeq" id="WP_007912727.1">
    <property type="nucleotide sequence ID" value="NZ_ADVG01000002.1"/>
</dbReference>
<name>D6TPS9_KTERA</name>
<reference evidence="1 2" key="1">
    <citation type="journal article" date="2011" name="Stand. Genomic Sci.">
        <title>Non-contiguous finished genome sequence and contextual data of the filamentous soil bacterium Ktedonobacter racemifer type strain (SOSP1-21).</title>
        <authorList>
            <person name="Chang Y.J."/>
            <person name="Land M."/>
            <person name="Hauser L."/>
            <person name="Chertkov O."/>
            <person name="Del Rio T.G."/>
            <person name="Nolan M."/>
            <person name="Copeland A."/>
            <person name="Tice H."/>
            <person name="Cheng J.F."/>
            <person name="Lucas S."/>
            <person name="Han C."/>
            <person name="Goodwin L."/>
            <person name="Pitluck S."/>
            <person name="Ivanova N."/>
            <person name="Ovchinikova G."/>
            <person name="Pati A."/>
            <person name="Chen A."/>
            <person name="Palaniappan K."/>
            <person name="Mavromatis K."/>
            <person name="Liolios K."/>
            <person name="Brettin T."/>
            <person name="Fiebig A."/>
            <person name="Rohde M."/>
            <person name="Abt B."/>
            <person name="Goker M."/>
            <person name="Detter J.C."/>
            <person name="Woyke T."/>
            <person name="Bristow J."/>
            <person name="Eisen J.A."/>
            <person name="Markowitz V."/>
            <person name="Hugenholtz P."/>
            <person name="Kyrpides N.C."/>
            <person name="Klenk H.P."/>
            <person name="Lapidus A."/>
        </authorList>
    </citation>
    <scope>NUCLEOTIDE SEQUENCE [LARGE SCALE GENOMIC DNA]</scope>
    <source>
        <strain evidence="2">DSM 44963</strain>
    </source>
</reference>
<evidence type="ECO:0000313" key="2">
    <source>
        <dbReference type="Proteomes" id="UP000004508"/>
    </source>
</evidence>
<dbReference type="AlphaFoldDB" id="D6TPS9"/>